<keyword evidence="1" id="KW-0812">Transmembrane</keyword>
<reference evidence="2 3" key="1">
    <citation type="submission" date="2018-05" db="EMBL/GenBank/DDBJ databases">
        <title>Freshwater and sediment microbial communities from various areas in North America, analyzing microbe dynamics in response to fracking.</title>
        <authorList>
            <person name="Lamendella R."/>
        </authorList>
    </citation>
    <scope>NUCLEOTIDE SEQUENCE [LARGE SCALE GENOMIC DNA]</scope>
    <source>
        <strain evidence="2 3">67</strain>
    </source>
</reference>
<accession>A0A318FCL0</accession>
<evidence type="ECO:0000313" key="3">
    <source>
        <dbReference type="Proteomes" id="UP000247485"/>
    </source>
</evidence>
<proteinExistence type="predicted"/>
<dbReference type="GO" id="GO:0005886">
    <property type="term" value="C:plasma membrane"/>
    <property type="evidence" value="ECO:0007669"/>
    <property type="project" value="TreeGrafter"/>
</dbReference>
<dbReference type="PANTHER" id="PTHR34980">
    <property type="entry name" value="INNER MEMBRANE PROTEIN-RELATED-RELATED"/>
    <property type="match status" value="1"/>
</dbReference>
<feature type="transmembrane region" description="Helical" evidence="1">
    <location>
        <begin position="52"/>
        <end position="73"/>
    </location>
</feature>
<feature type="transmembrane region" description="Helical" evidence="1">
    <location>
        <begin position="85"/>
        <end position="104"/>
    </location>
</feature>
<organism evidence="2 3">
    <name type="scientific">Klebsiella oxytoca</name>
    <dbReference type="NCBI Taxonomy" id="571"/>
    <lineage>
        <taxon>Bacteria</taxon>
        <taxon>Pseudomonadati</taxon>
        <taxon>Pseudomonadota</taxon>
        <taxon>Gammaproteobacteria</taxon>
        <taxon>Enterobacterales</taxon>
        <taxon>Enterobacteriaceae</taxon>
        <taxon>Klebsiella/Raoultella group</taxon>
        <taxon>Klebsiella</taxon>
    </lineage>
</organism>
<evidence type="ECO:0000313" key="2">
    <source>
        <dbReference type="EMBL" id="PXW39089.1"/>
    </source>
</evidence>
<dbReference type="Proteomes" id="UP000247485">
    <property type="component" value="Unassembled WGS sequence"/>
</dbReference>
<dbReference type="AlphaFoldDB" id="A0A318FCL0"/>
<dbReference type="Pfam" id="PF05656">
    <property type="entry name" value="DUF805"/>
    <property type="match status" value="1"/>
</dbReference>
<keyword evidence="1" id="KW-0472">Membrane</keyword>
<dbReference type="EMBL" id="QJJG01000020">
    <property type="protein sequence ID" value="PXW39089.1"/>
    <property type="molecule type" value="Genomic_DNA"/>
</dbReference>
<name>A0A318FCL0_KLEOX</name>
<keyword evidence="1" id="KW-1133">Transmembrane helix</keyword>
<feature type="transmembrane region" description="Helical" evidence="1">
    <location>
        <begin position="24"/>
        <end position="46"/>
    </location>
</feature>
<dbReference type="RefSeq" id="WP_110276379.1">
    <property type="nucleotide sequence ID" value="NZ_QJJG01000020.1"/>
</dbReference>
<sequence length="126" mass="14145">MHEFKKVMFENYFNMKGRASRREYWMFVLIVGVVSLIIDIASAMVFTRDSTAHLSISTIVSLIFLCPGICVMVRRLHDIGKRGAWAFILLIPLAGPVILIVFMIRKSQEGSNEFGPSPLALKNQAG</sequence>
<evidence type="ECO:0000256" key="1">
    <source>
        <dbReference type="SAM" id="Phobius"/>
    </source>
</evidence>
<gene>
    <name evidence="2" type="ORF">DET57_1204</name>
</gene>
<dbReference type="InterPro" id="IPR008523">
    <property type="entry name" value="DUF805"/>
</dbReference>
<comment type="caution">
    <text evidence="2">The sequence shown here is derived from an EMBL/GenBank/DDBJ whole genome shotgun (WGS) entry which is preliminary data.</text>
</comment>
<protein>
    <submittedName>
        <fullName evidence="2">Uncharacterized membrane protein YhaH (DUF805 family)</fullName>
    </submittedName>
</protein>
<dbReference type="PANTHER" id="PTHR34980:SF2">
    <property type="entry name" value="INNER MEMBRANE PROTEIN YHAH-RELATED"/>
    <property type="match status" value="1"/>
</dbReference>